<comment type="caution">
    <text evidence="1">The sequence shown here is derived from an EMBL/GenBank/DDBJ whole genome shotgun (WGS) entry which is preliminary data.</text>
</comment>
<reference evidence="1" key="1">
    <citation type="submission" date="2023-07" db="EMBL/GenBank/DDBJ databases">
        <title>Genome content predicts the carbon catabolic preferences of heterotrophic bacteria.</title>
        <authorList>
            <person name="Gralka M."/>
        </authorList>
    </citation>
    <scope>NUCLEOTIDE SEQUENCE</scope>
    <source>
        <strain evidence="1">I2M02</strain>
    </source>
</reference>
<protein>
    <submittedName>
        <fullName evidence="1">Uncharacterized protein</fullName>
    </submittedName>
</protein>
<dbReference type="Proteomes" id="UP001169823">
    <property type="component" value="Unassembled WGS sequence"/>
</dbReference>
<organism evidence="1 2">
    <name type="scientific">Celeribacter halophilus</name>
    <dbReference type="NCBI Taxonomy" id="576117"/>
    <lineage>
        <taxon>Bacteria</taxon>
        <taxon>Pseudomonadati</taxon>
        <taxon>Pseudomonadota</taxon>
        <taxon>Alphaproteobacteria</taxon>
        <taxon>Rhodobacterales</taxon>
        <taxon>Roseobacteraceae</taxon>
        <taxon>Celeribacter</taxon>
    </lineage>
</organism>
<dbReference type="EMBL" id="JAUOPJ010000006">
    <property type="protein sequence ID" value="MDO6457239.1"/>
    <property type="molecule type" value="Genomic_DNA"/>
</dbReference>
<sequence>MDQKQELLEQRITERLLVARQSPRDALRGLIAQPDAPDPMAAVFALTTVAADMAGWGEPPLERLADQCFSEAALFICELWAAGYRLEPPPE</sequence>
<name>A0AAW7XW62_9RHOB</name>
<evidence type="ECO:0000313" key="1">
    <source>
        <dbReference type="EMBL" id="MDO6457239.1"/>
    </source>
</evidence>
<dbReference type="AlphaFoldDB" id="A0AAW7XW62"/>
<dbReference type="RefSeq" id="WP_303482825.1">
    <property type="nucleotide sequence ID" value="NZ_JAUOPJ010000006.1"/>
</dbReference>
<gene>
    <name evidence="1" type="ORF">Q4494_09130</name>
</gene>
<evidence type="ECO:0000313" key="2">
    <source>
        <dbReference type="Proteomes" id="UP001169823"/>
    </source>
</evidence>
<proteinExistence type="predicted"/>
<accession>A0AAW7XW62</accession>